<comment type="caution">
    <text evidence="1">The sequence shown here is derived from an EMBL/GenBank/DDBJ whole genome shotgun (WGS) entry which is preliminary data.</text>
</comment>
<sequence length="53" mass="5975">MSFSLAGQAVDGQACAGFELFAERVFNEWEFHRHGDPREMEGRRTGSAYMFSG</sequence>
<evidence type="ECO:0000313" key="2">
    <source>
        <dbReference type="Proteomes" id="UP001271249"/>
    </source>
</evidence>
<dbReference type="Proteomes" id="UP001271249">
    <property type="component" value="Unassembled WGS sequence"/>
</dbReference>
<reference evidence="1 2" key="1">
    <citation type="submission" date="2023-08" db="EMBL/GenBank/DDBJ databases">
        <title>Implementing the SeqCode for naming new Mesorhizobium species isolated from Vachellia karroo root nodules.</title>
        <authorList>
            <person name="Van Lill M."/>
        </authorList>
    </citation>
    <scope>NUCLEOTIDE SEQUENCE [LARGE SCALE GENOMIC DNA]</scope>
    <source>
        <strain evidence="1 2">VK22B</strain>
    </source>
</reference>
<keyword evidence="2" id="KW-1185">Reference proteome</keyword>
<dbReference type="EMBL" id="JAVIJC010000012">
    <property type="protein sequence ID" value="MDX8492569.1"/>
    <property type="molecule type" value="Genomic_DNA"/>
</dbReference>
<dbReference type="RefSeq" id="WP_320226551.1">
    <property type="nucleotide sequence ID" value="NZ_JAVIJC010000012.1"/>
</dbReference>
<protein>
    <submittedName>
        <fullName evidence="1">Uncharacterized protein</fullName>
    </submittedName>
</protein>
<evidence type="ECO:0000313" key="1">
    <source>
        <dbReference type="EMBL" id="MDX8492569.1"/>
    </source>
</evidence>
<gene>
    <name evidence="1" type="ORF">RFN29_13385</name>
</gene>
<name>A0ABU4Z014_9HYPH</name>
<accession>A0ABU4Z014</accession>
<proteinExistence type="predicted"/>
<organism evidence="1 2">
    <name type="scientific">Mesorhizobium captivum</name>
    <dbReference type="NCBI Taxonomy" id="3072319"/>
    <lineage>
        <taxon>Bacteria</taxon>
        <taxon>Pseudomonadati</taxon>
        <taxon>Pseudomonadota</taxon>
        <taxon>Alphaproteobacteria</taxon>
        <taxon>Hyphomicrobiales</taxon>
        <taxon>Phyllobacteriaceae</taxon>
        <taxon>Mesorhizobium</taxon>
    </lineage>
</organism>